<comment type="caution">
    <text evidence="6">Lacks conserved residue(s) required for the propagation of feature annotation.</text>
</comment>
<feature type="transmembrane region" description="Helical" evidence="6">
    <location>
        <begin position="81"/>
        <end position="101"/>
    </location>
</feature>
<dbReference type="Pfam" id="PF00892">
    <property type="entry name" value="EamA"/>
    <property type="match status" value="1"/>
</dbReference>
<proteinExistence type="inferred from homology"/>
<reference evidence="8 9" key="1">
    <citation type="submission" date="2023-01" db="EMBL/GenBank/DDBJ databases">
        <authorList>
            <person name="Kreplak J."/>
        </authorList>
    </citation>
    <scope>NUCLEOTIDE SEQUENCE [LARGE SCALE GENOMIC DNA]</scope>
</reference>
<evidence type="ECO:0000313" key="8">
    <source>
        <dbReference type="EMBL" id="CAI8606658.1"/>
    </source>
</evidence>
<evidence type="ECO:0000259" key="7">
    <source>
        <dbReference type="Pfam" id="PF00892"/>
    </source>
</evidence>
<dbReference type="GO" id="GO:0016020">
    <property type="term" value="C:membrane"/>
    <property type="evidence" value="ECO:0007669"/>
    <property type="project" value="UniProtKB-SubCell"/>
</dbReference>
<evidence type="ECO:0000256" key="6">
    <source>
        <dbReference type="RuleBase" id="RU363077"/>
    </source>
</evidence>
<feature type="domain" description="EamA" evidence="7">
    <location>
        <begin position="20"/>
        <end position="100"/>
    </location>
</feature>
<keyword evidence="9" id="KW-1185">Reference proteome</keyword>
<dbReference type="SUPFAM" id="SSF103481">
    <property type="entry name" value="Multidrug resistance efflux transporter EmrE"/>
    <property type="match status" value="1"/>
</dbReference>
<protein>
    <recommendedName>
        <fullName evidence="6">WAT1-related protein</fullName>
    </recommendedName>
</protein>
<feature type="transmembrane region" description="Helical" evidence="6">
    <location>
        <begin position="56"/>
        <end position="75"/>
    </location>
</feature>
<feature type="transmembrane region" description="Helical" evidence="6">
    <location>
        <begin position="20"/>
        <end position="44"/>
    </location>
</feature>
<dbReference type="EMBL" id="OX451739">
    <property type="protein sequence ID" value="CAI8606658.1"/>
    <property type="molecule type" value="Genomic_DNA"/>
</dbReference>
<dbReference type="InterPro" id="IPR037185">
    <property type="entry name" value="EmrE-like"/>
</dbReference>
<comment type="subcellular location">
    <subcellularLocation>
        <location evidence="1 6">Membrane</location>
        <topology evidence="1 6">Multi-pass membrane protein</topology>
    </subcellularLocation>
</comment>
<organism evidence="8 9">
    <name type="scientific">Vicia faba</name>
    <name type="common">Broad bean</name>
    <name type="synonym">Faba vulgaris</name>
    <dbReference type="NCBI Taxonomy" id="3906"/>
    <lineage>
        <taxon>Eukaryota</taxon>
        <taxon>Viridiplantae</taxon>
        <taxon>Streptophyta</taxon>
        <taxon>Embryophyta</taxon>
        <taxon>Tracheophyta</taxon>
        <taxon>Spermatophyta</taxon>
        <taxon>Magnoliopsida</taxon>
        <taxon>eudicotyledons</taxon>
        <taxon>Gunneridae</taxon>
        <taxon>Pentapetalae</taxon>
        <taxon>rosids</taxon>
        <taxon>fabids</taxon>
        <taxon>Fabales</taxon>
        <taxon>Fabaceae</taxon>
        <taxon>Papilionoideae</taxon>
        <taxon>50 kb inversion clade</taxon>
        <taxon>NPAAA clade</taxon>
        <taxon>Hologalegina</taxon>
        <taxon>IRL clade</taxon>
        <taxon>Fabeae</taxon>
        <taxon>Vicia</taxon>
    </lineage>
</organism>
<dbReference type="Proteomes" id="UP001157006">
    <property type="component" value="Chromosome 4"/>
</dbReference>
<evidence type="ECO:0000256" key="1">
    <source>
        <dbReference type="ARBA" id="ARBA00004141"/>
    </source>
</evidence>
<name>A0AAV1AC46_VICFA</name>
<keyword evidence="3 6" id="KW-0812">Transmembrane</keyword>
<keyword evidence="4 6" id="KW-1133">Transmembrane helix</keyword>
<comment type="similarity">
    <text evidence="2 6">Belongs to the drug/metabolite transporter (DMT) superfamily. Plant drug/metabolite exporter (P-DME) (TC 2.A.7.4) family.</text>
</comment>
<evidence type="ECO:0000313" key="9">
    <source>
        <dbReference type="Proteomes" id="UP001157006"/>
    </source>
</evidence>
<accession>A0AAV1AC46</accession>
<evidence type="ECO:0000256" key="3">
    <source>
        <dbReference type="ARBA" id="ARBA00022692"/>
    </source>
</evidence>
<gene>
    <name evidence="8" type="ORF">VFH_IV001480</name>
</gene>
<sequence length="139" mass="15647">MATLQSSLVALFMESDLNAWKITFLLQFGCVLYSGVMGSAVTFYLQAWCISRRGPFFSAMFSPLLTLIVTILATLWLHEEIYIGSLIGAIGVIVGLYIVLWGKAEDVVDVKDKKEKKFDNEYCEKINCKTDLEDPLLHN</sequence>
<keyword evidence="5 6" id="KW-0472">Membrane</keyword>
<dbReference type="InterPro" id="IPR000620">
    <property type="entry name" value="EamA_dom"/>
</dbReference>
<evidence type="ECO:0000256" key="5">
    <source>
        <dbReference type="ARBA" id="ARBA00023136"/>
    </source>
</evidence>
<dbReference type="GO" id="GO:0022857">
    <property type="term" value="F:transmembrane transporter activity"/>
    <property type="evidence" value="ECO:0007669"/>
    <property type="project" value="InterPro"/>
</dbReference>
<dbReference type="InterPro" id="IPR030184">
    <property type="entry name" value="WAT1-related"/>
</dbReference>
<dbReference type="AlphaFoldDB" id="A0AAV1AC46"/>
<evidence type="ECO:0000256" key="2">
    <source>
        <dbReference type="ARBA" id="ARBA00007635"/>
    </source>
</evidence>
<dbReference type="PANTHER" id="PTHR31218">
    <property type="entry name" value="WAT1-RELATED PROTEIN"/>
    <property type="match status" value="1"/>
</dbReference>
<evidence type="ECO:0000256" key="4">
    <source>
        <dbReference type="ARBA" id="ARBA00022989"/>
    </source>
</evidence>